<comment type="similarity">
    <text evidence="2 14">In the C-terminal section; belongs to the peptidase M41 family.</text>
</comment>
<keyword evidence="12 14" id="KW-0472">Membrane</keyword>
<keyword evidence="14" id="KW-1003">Cell membrane</keyword>
<dbReference type="InterPro" id="IPR000642">
    <property type="entry name" value="Peptidase_M41"/>
</dbReference>
<name>A0A517PCM4_9PLAN</name>
<comment type="cofactor">
    <cofactor evidence="14">
        <name>Zn(2+)</name>
        <dbReference type="ChEBI" id="CHEBI:29105"/>
    </cofactor>
    <text evidence="14">Binds 1 zinc ion per subunit.</text>
</comment>
<dbReference type="PANTHER" id="PTHR43655">
    <property type="entry name" value="ATP-DEPENDENT PROTEASE"/>
    <property type="match status" value="1"/>
</dbReference>
<dbReference type="PANTHER" id="PTHR43655:SF2">
    <property type="entry name" value="AFG3 LIKE MATRIX AAA PEPTIDASE SUBUNIT 2, ISOFORM A"/>
    <property type="match status" value="1"/>
</dbReference>
<dbReference type="FunFam" id="1.10.8.60:FF:000001">
    <property type="entry name" value="ATP-dependent zinc metalloprotease FtsH"/>
    <property type="match status" value="1"/>
</dbReference>
<proteinExistence type="inferred from homology"/>
<feature type="compositionally biased region" description="Pro residues" evidence="16">
    <location>
        <begin position="1"/>
        <end position="14"/>
    </location>
</feature>
<keyword evidence="8 14" id="KW-0862">Zinc</keyword>
<dbReference type="PROSITE" id="PS00674">
    <property type="entry name" value="AAA"/>
    <property type="match status" value="1"/>
</dbReference>
<dbReference type="HAMAP" id="MF_01458">
    <property type="entry name" value="FtsH"/>
    <property type="match status" value="1"/>
</dbReference>
<dbReference type="RefSeq" id="WP_145360034.1">
    <property type="nucleotide sequence ID" value="NZ_CP036265.1"/>
</dbReference>
<accession>A0A517PCM4</accession>
<evidence type="ECO:0000256" key="4">
    <source>
        <dbReference type="ARBA" id="ARBA00022692"/>
    </source>
</evidence>
<dbReference type="InterPro" id="IPR005936">
    <property type="entry name" value="FtsH"/>
</dbReference>
<evidence type="ECO:0000256" key="3">
    <source>
        <dbReference type="ARBA" id="ARBA00022670"/>
    </source>
</evidence>
<keyword evidence="7 14" id="KW-0378">Hydrolase</keyword>
<dbReference type="Gene3D" id="1.10.8.60">
    <property type="match status" value="1"/>
</dbReference>
<evidence type="ECO:0000256" key="8">
    <source>
        <dbReference type="ARBA" id="ARBA00022833"/>
    </source>
</evidence>
<keyword evidence="9 14" id="KW-0067">ATP-binding</keyword>
<keyword evidence="19" id="KW-1185">Reference proteome</keyword>
<reference evidence="18 19" key="1">
    <citation type="submission" date="2019-02" db="EMBL/GenBank/DDBJ databases">
        <title>Deep-cultivation of Planctomycetes and their phenomic and genomic characterization uncovers novel biology.</title>
        <authorList>
            <person name="Wiegand S."/>
            <person name="Jogler M."/>
            <person name="Boedeker C."/>
            <person name="Pinto D."/>
            <person name="Vollmers J."/>
            <person name="Rivas-Marin E."/>
            <person name="Kohn T."/>
            <person name="Peeters S.H."/>
            <person name="Heuer A."/>
            <person name="Rast P."/>
            <person name="Oberbeckmann S."/>
            <person name="Bunk B."/>
            <person name="Jeske O."/>
            <person name="Meyerdierks A."/>
            <person name="Storesund J.E."/>
            <person name="Kallscheuer N."/>
            <person name="Luecker S."/>
            <person name="Lage O.M."/>
            <person name="Pohl T."/>
            <person name="Merkel B.J."/>
            <person name="Hornburger P."/>
            <person name="Mueller R.-W."/>
            <person name="Bruemmer F."/>
            <person name="Labrenz M."/>
            <person name="Spormann A.M."/>
            <person name="Op den Camp H."/>
            <person name="Overmann J."/>
            <person name="Amann R."/>
            <person name="Jetten M.S.M."/>
            <person name="Mascher T."/>
            <person name="Medema M.H."/>
            <person name="Devos D.P."/>
            <person name="Kaster A.-K."/>
            <person name="Ovreas L."/>
            <person name="Rohde M."/>
            <person name="Galperin M.Y."/>
            <person name="Jogler C."/>
        </authorList>
    </citation>
    <scope>NUCLEOTIDE SEQUENCE [LARGE SCALE GENOMIC DNA]</scope>
    <source>
        <strain evidence="18 19">CA12</strain>
    </source>
</reference>
<dbReference type="Gene3D" id="3.40.50.300">
    <property type="entry name" value="P-loop containing nucleotide triphosphate hydrolases"/>
    <property type="match status" value="1"/>
</dbReference>
<feature type="region of interest" description="Disordered" evidence="16">
    <location>
        <begin position="639"/>
        <end position="702"/>
    </location>
</feature>
<keyword evidence="3 14" id="KW-0645">Protease</keyword>
<dbReference type="Gene3D" id="1.20.58.760">
    <property type="entry name" value="Peptidase M41"/>
    <property type="match status" value="1"/>
</dbReference>
<dbReference type="KEGG" id="acaf:CA12_32460"/>
<dbReference type="GO" id="GO:0005524">
    <property type="term" value="F:ATP binding"/>
    <property type="evidence" value="ECO:0007669"/>
    <property type="project" value="UniProtKB-UniRule"/>
</dbReference>
<comment type="similarity">
    <text evidence="15">Belongs to the AAA ATPase family.</text>
</comment>
<dbReference type="FunFam" id="3.40.50.300:FF:000001">
    <property type="entry name" value="ATP-dependent zinc metalloprotease FtsH"/>
    <property type="match status" value="1"/>
</dbReference>
<comment type="subcellular location">
    <subcellularLocation>
        <location evidence="14">Cell membrane</location>
        <topology evidence="14">Multi-pass membrane protein</topology>
        <orientation evidence="14">Cytoplasmic side</orientation>
    </subcellularLocation>
    <subcellularLocation>
        <location evidence="1">Membrane</location>
    </subcellularLocation>
</comment>
<feature type="binding site" evidence="14">
    <location>
        <position position="469"/>
    </location>
    <ligand>
        <name>Zn(2+)</name>
        <dbReference type="ChEBI" id="CHEBI:29105"/>
        <note>catalytic</note>
    </ligand>
</feature>
<dbReference type="GO" id="GO:0030163">
    <property type="term" value="P:protein catabolic process"/>
    <property type="evidence" value="ECO:0007669"/>
    <property type="project" value="UniProtKB-UniRule"/>
</dbReference>
<dbReference type="Gene3D" id="3.30.720.210">
    <property type="match status" value="1"/>
</dbReference>
<evidence type="ECO:0000256" key="15">
    <source>
        <dbReference type="RuleBase" id="RU003651"/>
    </source>
</evidence>
<feature type="compositionally biased region" description="Basic and acidic residues" evidence="16">
    <location>
        <begin position="639"/>
        <end position="665"/>
    </location>
</feature>
<feature type="binding site" evidence="14">
    <location>
        <position position="465"/>
    </location>
    <ligand>
        <name>Zn(2+)</name>
        <dbReference type="ChEBI" id="CHEBI:29105"/>
        <note>catalytic</note>
    </ligand>
</feature>
<dbReference type="Pfam" id="PF17862">
    <property type="entry name" value="AAA_lid_3"/>
    <property type="match status" value="1"/>
</dbReference>
<dbReference type="InterPro" id="IPR003593">
    <property type="entry name" value="AAA+_ATPase"/>
</dbReference>
<feature type="transmembrane region" description="Helical" evidence="14">
    <location>
        <begin position="43"/>
        <end position="62"/>
    </location>
</feature>
<dbReference type="EMBL" id="CP036265">
    <property type="protein sequence ID" value="QDT17134.1"/>
    <property type="molecule type" value="Genomic_DNA"/>
</dbReference>
<evidence type="ECO:0000256" key="5">
    <source>
        <dbReference type="ARBA" id="ARBA00022723"/>
    </source>
</evidence>
<feature type="binding site" evidence="14">
    <location>
        <begin position="244"/>
        <end position="251"/>
    </location>
    <ligand>
        <name>ATP</name>
        <dbReference type="ChEBI" id="CHEBI:30616"/>
    </ligand>
</feature>
<dbReference type="InterPro" id="IPR003959">
    <property type="entry name" value="ATPase_AAA_core"/>
</dbReference>
<evidence type="ECO:0000256" key="2">
    <source>
        <dbReference type="ARBA" id="ARBA00010044"/>
    </source>
</evidence>
<keyword evidence="10 14" id="KW-1133">Transmembrane helix</keyword>
<dbReference type="FunFam" id="1.20.58.760:FF:000001">
    <property type="entry name" value="ATP-dependent zinc metalloprotease FtsH"/>
    <property type="match status" value="1"/>
</dbReference>
<evidence type="ECO:0000313" key="18">
    <source>
        <dbReference type="EMBL" id="QDT17134.1"/>
    </source>
</evidence>
<dbReference type="AlphaFoldDB" id="A0A517PCM4"/>
<dbReference type="InterPro" id="IPR041569">
    <property type="entry name" value="AAA_lid_3"/>
</dbReference>
<evidence type="ECO:0000256" key="11">
    <source>
        <dbReference type="ARBA" id="ARBA00023049"/>
    </source>
</evidence>
<keyword evidence="4 14" id="KW-0812">Transmembrane</keyword>
<dbReference type="GO" id="GO:0005886">
    <property type="term" value="C:plasma membrane"/>
    <property type="evidence" value="ECO:0007669"/>
    <property type="project" value="UniProtKB-SubCell"/>
</dbReference>
<evidence type="ECO:0000313" key="19">
    <source>
        <dbReference type="Proteomes" id="UP000318741"/>
    </source>
</evidence>
<dbReference type="InterPro" id="IPR003960">
    <property type="entry name" value="ATPase_AAA_CS"/>
</dbReference>
<evidence type="ECO:0000256" key="13">
    <source>
        <dbReference type="ARBA" id="ARBA00061570"/>
    </source>
</evidence>
<dbReference type="GO" id="GO:0004176">
    <property type="term" value="F:ATP-dependent peptidase activity"/>
    <property type="evidence" value="ECO:0007669"/>
    <property type="project" value="InterPro"/>
</dbReference>
<dbReference type="GO" id="GO:0006508">
    <property type="term" value="P:proteolysis"/>
    <property type="evidence" value="ECO:0007669"/>
    <property type="project" value="UniProtKB-KW"/>
</dbReference>
<dbReference type="Pfam" id="PF00004">
    <property type="entry name" value="AAA"/>
    <property type="match status" value="1"/>
</dbReference>
<evidence type="ECO:0000256" key="10">
    <source>
        <dbReference type="ARBA" id="ARBA00022989"/>
    </source>
</evidence>
<evidence type="ECO:0000259" key="17">
    <source>
        <dbReference type="SMART" id="SM00382"/>
    </source>
</evidence>
<gene>
    <name evidence="18" type="primary">ftsH_8</name>
    <name evidence="14" type="synonym">ftsH</name>
    <name evidence="18" type="ORF">CA12_32460</name>
</gene>
<feature type="region of interest" description="Disordered" evidence="16">
    <location>
        <begin position="1"/>
        <end position="42"/>
    </location>
</feature>
<dbReference type="InterPro" id="IPR037219">
    <property type="entry name" value="Peptidase_M41-like"/>
</dbReference>
<dbReference type="CDD" id="cd19501">
    <property type="entry name" value="RecA-like_FtsH"/>
    <property type="match status" value="1"/>
</dbReference>
<sequence>MPDPSPKLPTPDPSDSPRHSGPVRGRGKKGGGRRESGGGRPRSSASLFFAVVIAIGVGLFLFERSNATGKSVSYSRFLQEVRENNVAKVTLKGERISGEWERRPEPKAEFENTFTTVIPLPALGDSVLTALLEEHGVEINGEPTQIETSTYILLYLGMGGAALLVMILILRRSADPMGGGGMIGSFIKSGAKEFREDDKRVTFDDVAGMEQAKGELMEVVEFLKAPEKFTRLGAEIPKGVLLMGSPGTGKTLLAKATAGEAKVPFYSINGSEFIQMFVGVGASRVRDLFKTARETSPCIIFVDEIDAVGRERGSGLGGGHDEREQTLNQILGEMDGFSPSEAVIVIAATNRPDVLDPALLRPGRFDRHIQVDKPNKAGRVGILKVHTRKVPLAAEVDLEDVAAGSIGFSGAELKNLVNEAALHATRAERKAVTMNDFEEARDRVLMGATREEVMSGHERRMTAYHEAGHALIAWVLPTLDPVHKVTIIPRGRALGVTQLLPDEERHHFGERRMRDHLAMAMGGRAAEKLVFDEFSAGAEDDLNRSTQLARKMVAHWGMSEKVGPVAFRQGETHPFLGKEMQTGRHFSDETARQIDDEIRAVLMGASDRATQILSERREDLDRISQLLLERESISREDMGDLLGEREVHPDDAAEAARQEAEDRHRMNGQPGVDAVDAGLDGPNDDADGAAEPSKPEPASVAD</sequence>
<feature type="active site" evidence="14">
    <location>
        <position position="466"/>
    </location>
</feature>
<comment type="similarity">
    <text evidence="13 14">In the central section; belongs to the AAA ATPase family.</text>
</comment>
<dbReference type="GO" id="GO:0016887">
    <property type="term" value="F:ATP hydrolysis activity"/>
    <property type="evidence" value="ECO:0007669"/>
    <property type="project" value="UniProtKB-UniRule"/>
</dbReference>
<dbReference type="SUPFAM" id="SSF52540">
    <property type="entry name" value="P-loop containing nucleoside triphosphate hydrolases"/>
    <property type="match status" value="1"/>
</dbReference>
<keyword evidence="11 14" id="KW-0482">Metalloprotease</keyword>
<feature type="domain" description="AAA+ ATPase" evidence="17">
    <location>
        <begin position="236"/>
        <end position="375"/>
    </location>
</feature>
<organism evidence="18 19">
    <name type="scientific">Alienimonas californiensis</name>
    <dbReference type="NCBI Taxonomy" id="2527989"/>
    <lineage>
        <taxon>Bacteria</taxon>
        <taxon>Pseudomonadati</taxon>
        <taxon>Planctomycetota</taxon>
        <taxon>Planctomycetia</taxon>
        <taxon>Planctomycetales</taxon>
        <taxon>Planctomycetaceae</taxon>
        <taxon>Alienimonas</taxon>
    </lineage>
</organism>
<dbReference type="Pfam" id="PF01434">
    <property type="entry name" value="Peptidase_M41"/>
    <property type="match status" value="1"/>
</dbReference>
<keyword evidence="5 14" id="KW-0479">Metal-binding</keyword>
<evidence type="ECO:0000256" key="7">
    <source>
        <dbReference type="ARBA" id="ARBA00022801"/>
    </source>
</evidence>
<comment type="subunit">
    <text evidence="14">Homohexamer.</text>
</comment>
<evidence type="ECO:0000256" key="12">
    <source>
        <dbReference type="ARBA" id="ARBA00023136"/>
    </source>
</evidence>
<evidence type="ECO:0000256" key="16">
    <source>
        <dbReference type="SAM" id="MobiDB-lite"/>
    </source>
</evidence>
<dbReference type="Proteomes" id="UP000318741">
    <property type="component" value="Chromosome"/>
</dbReference>
<dbReference type="GO" id="GO:0004222">
    <property type="term" value="F:metalloendopeptidase activity"/>
    <property type="evidence" value="ECO:0007669"/>
    <property type="project" value="InterPro"/>
</dbReference>
<dbReference type="OrthoDB" id="9809379at2"/>
<comment type="function">
    <text evidence="14">Acts as a processive, ATP-dependent zinc metallopeptidase for both cytoplasmic and membrane proteins. Plays a role in the quality control of integral membrane proteins.</text>
</comment>
<dbReference type="EC" id="3.4.24.-" evidence="14"/>
<evidence type="ECO:0000256" key="14">
    <source>
        <dbReference type="HAMAP-Rule" id="MF_01458"/>
    </source>
</evidence>
<dbReference type="Pfam" id="PF06480">
    <property type="entry name" value="FtsH_ext"/>
    <property type="match status" value="1"/>
</dbReference>
<evidence type="ECO:0000256" key="1">
    <source>
        <dbReference type="ARBA" id="ARBA00004370"/>
    </source>
</evidence>
<feature type="transmembrane region" description="Helical" evidence="14">
    <location>
        <begin position="152"/>
        <end position="170"/>
    </location>
</feature>
<dbReference type="GO" id="GO:0008270">
    <property type="term" value="F:zinc ion binding"/>
    <property type="evidence" value="ECO:0007669"/>
    <property type="project" value="UniProtKB-UniRule"/>
</dbReference>
<dbReference type="NCBIfam" id="TIGR01241">
    <property type="entry name" value="FtsH_fam"/>
    <property type="match status" value="1"/>
</dbReference>
<evidence type="ECO:0000256" key="9">
    <source>
        <dbReference type="ARBA" id="ARBA00022840"/>
    </source>
</evidence>
<keyword evidence="6 14" id="KW-0547">Nucleotide-binding</keyword>
<dbReference type="SMART" id="SM00382">
    <property type="entry name" value="AAA"/>
    <property type="match status" value="1"/>
</dbReference>
<evidence type="ECO:0000256" key="6">
    <source>
        <dbReference type="ARBA" id="ARBA00022741"/>
    </source>
</evidence>
<feature type="binding site" evidence="14">
    <location>
        <position position="541"/>
    </location>
    <ligand>
        <name>Zn(2+)</name>
        <dbReference type="ChEBI" id="CHEBI:29105"/>
        <note>catalytic</note>
    </ligand>
</feature>
<protein>
    <recommendedName>
        <fullName evidence="14">ATP-dependent zinc metalloprotease FtsH</fullName>
        <ecNumber evidence="14">3.4.24.-</ecNumber>
    </recommendedName>
</protein>
<dbReference type="InterPro" id="IPR011546">
    <property type="entry name" value="Pept_M41_FtsH_extracell"/>
</dbReference>
<dbReference type="InterPro" id="IPR027417">
    <property type="entry name" value="P-loop_NTPase"/>
</dbReference>
<dbReference type="SUPFAM" id="SSF140990">
    <property type="entry name" value="FtsH protease domain-like"/>
    <property type="match status" value="1"/>
</dbReference>
<dbReference type="InterPro" id="IPR050928">
    <property type="entry name" value="ATP-dep_Zn_Metalloprotease"/>
</dbReference>